<comment type="function">
    <text evidence="8">Catalyzes the aldol cleavage of 4-hydroxy-4-methyl-2-oxoglutarate (HMG) into 2 molecules of pyruvate. Also contains a secondary oxaloacetate (OAA) decarboxylase activity due to the common pyruvate enolate transition state formed following C-C bond cleavage in the retro-aldol and decarboxylation reactions.</text>
</comment>
<dbReference type="EC" id="4.1.1.112" evidence="6"/>
<organism evidence="13 14">
    <name type="scientific">Pseudonocardia ailaonensis</name>
    <dbReference type="NCBI Taxonomy" id="367279"/>
    <lineage>
        <taxon>Bacteria</taxon>
        <taxon>Bacillati</taxon>
        <taxon>Actinomycetota</taxon>
        <taxon>Actinomycetes</taxon>
        <taxon>Pseudonocardiales</taxon>
        <taxon>Pseudonocardiaceae</taxon>
        <taxon>Pseudonocardia</taxon>
    </lineage>
</organism>
<dbReference type="EMBL" id="BAAAQK010000025">
    <property type="protein sequence ID" value="GAA1872065.1"/>
    <property type="molecule type" value="Genomic_DNA"/>
</dbReference>
<dbReference type="PANTHER" id="PTHR33254:SF4">
    <property type="entry name" value="4-HYDROXY-4-METHYL-2-OXOGLUTARATE ALDOLASE 3-RELATED"/>
    <property type="match status" value="1"/>
</dbReference>
<evidence type="ECO:0000313" key="13">
    <source>
        <dbReference type="EMBL" id="GAA1872065.1"/>
    </source>
</evidence>
<dbReference type="RefSeq" id="WP_344424969.1">
    <property type="nucleotide sequence ID" value="NZ_BAAAQK010000025.1"/>
</dbReference>
<evidence type="ECO:0000313" key="14">
    <source>
        <dbReference type="Proteomes" id="UP001500449"/>
    </source>
</evidence>
<comment type="cofactor">
    <cofactor evidence="2">
        <name>a divalent metal cation</name>
        <dbReference type="ChEBI" id="CHEBI:60240"/>
    </cofactor>
</comment>
<dbReference type="Gene3D" id="3.50.30.40">
    <property type="entry name" value="Ribonuclease E inhibitor RraA/RraA-like"/>
    <property type="match status" value="1"/>
</dbReference>
<dbReference type="Proteomes" id="UP001500449">
    <property type="component" value="Unassembled WGS sequence"/>
</dbReference>
<evidence type="ECO:0000256" key="7">
    <source>
        <dbReference type="ARBA" id="ARBA00016549"/>
    </source>
</evidence>
<comment type="catalytic activity">
    <reaction evidence="12">
        <text>oxaloacetate + H(+) = pyruvate + CO2</text>
        <dbReference type="Rhea" id="RHEA:15641"/>
        <dbReference type="ChEBI" id="CHEBI:15361"/>
        <dbReference type="ChEBI" id="CHEBI:15378"/>
        <dbReference type="ChEBI" id="CHEBI:16452"/>
        <dbReference type="ChEBI" id="CHEBI:16526"/>
        <dbReference type="EC" id="4.1.1.112"/>
    </reaction>
</comment>
<dbReference type="EC" id="4.1.3.17" evidence="5"/>
<evidence type="ECO:0000256" key="11">
    <source>
        <dbReference type="ARBA" id="ARBA00032305"/>
    </source>
</evidence>
<proteinExistence type="inferred from homology"/>
<dbReference type="InterPro" id="IPR005493">
    <property type="entry name" value="RraA/RraA-like"/>
</dbReference>
<name>A0ABN2NNS6_9PSEU</name>
<evidence type="ECO:0000256" key="8">
    <source>
        <dbReference type="ARBA" id="ARBA00025046"/>
    </source>
</evidence>
<gene>
    <name evidence="13" type="ORF">GCM10009836_61210</name>
</gene>
<evidence type="ECO:0000256" key="2">
    <source>
        <dbReference type="ARBA" id="ARBA00001968"/>
    </source>
</evidence>
<comment type="catalytic activity">
    <reaction evidence="1">
        <text>4-hydroxy-4-methyl-2-oxoglutarate = 2 pyruvate</text>
        <dbReference type="Rhea" id="RHEA:22748"/>
        <dbReference type="ChEBI" id="CHEBI:15361"/>
        <dbReference type="ChEBI" id="CHEBI:58276"/>
        <dbReference type="EC" id="4.1.3.17"/>
    </reaction>
</comment>
<evidence type="ECO:0000256" key="10">
    <source>
        <dbReference type="ARBA" id="ARBA00030169"/>
    </source>
</evidence>
<dbReference type="PANTHER" id="PTHR33254">
    <property type="entry name" value="4-HYDROXY-4-METHYL-2-OXOGLUTARATE ALDOLASE 3-RELATED"/>
    <property type="match status" value="1"/>
</dbReference>
<evidence type="ECO:0000256" key="3">
    <source>
        <dbReference type="ARBA" id="ARBA00008621"/>
    </source>
</evidence>
<evidence type="ECO:0000256" key="4">
    <source>
        <dbReference type="ARBA" id="ARBA00011233"/>
    </source>
</evidence>
<reference evidence="13 14" key="1">
    <citation type="journal article" date="2019" name="Int. J. Syst. Evol. Microbiol.">
        <title>The Global Catalogue of Microorganisms (GCM) 10K type strain sequencing project: providing services to taxonomists for standard genome sequencing and annotation.</title>
        <authorList>
            <consortium name="The Broad Institute Genomics Platform"/>
            <consortium name="The Broad Institute Genome Sequencing Center for Infectious Disease"/>
            <person name="Wu L."/>
            <person name="Ma J."/>
        </authorList>
    </citation>
    <scope>NUCLEOTIDE SEQUENCE [LARGE SCALE GENOMIC DNA]</scope>
    <source>
        <strain evidence="13 14">JCM 16009</strain>
    </source>
</reference>
<sequence>MASDVTIAHEQSPSTLFEGLDSATIHEAQGKTGELPSSIRAMVPDPLLCGPAFTVECPGVDNLWLHRALYEAAPGDVLVVDVAEDGDAGYWGEVLSHAARARGLAGLVINACVRDGARLGAVGLPVFATGLHIRGTGKDPHGRGFLNRPVRFGRTVVAPGDIVFGDLDGVVVVPADRMVSVVDEARRRTVAETDIIDRLRNGESTLDIYGLRTFISHDH</sequence>
<evidence type="ECO:0000256" key="5">
    <source>
        <dbReference type="ARBA" id="ARBA00012213"/>
    </source>
</evidence>
<protein>
    <recommendedName>
        <fullName evidence="7">Putative 4-hydroxy-4-methyl-2-oxoglutarate aldolase</fullName>
        <ecNumber evidence="6">4.1.1.112</ecNumber>
        <ecNumber evidence="5">4.1.3.17</ecNumber>
    </recommendedName>
    <alternativeName>
        <fullName evidence="11">Oxaloacetate decarboxylase</fullName>
    </alternativeName>
    <alternativeName>
        <fullName evidence="9">Regulator of ribonuclease activity homolog</fullName>
    </alternativeName>
    <alternativeName>
        <fullName evidence="10">RraA-like protein</fullName>
    </alternativeName>
</protein>
<comment type="subunit">
    <text evidence="4">Homotrimer.</text>
</comment>
<comment type="caution">
    <text evidence="13">The sequence shown here is derived from an EMBL/GenBank/DDBJ whole genome shotgun (WGS) entry which is preliminary data.</text>
</comment>
<evidence type="ECO:0000256" key="12">
    <source>
        <dbReference type="ARBA" id="ARBA00047973"/>
    </source>
</evidence>
<dbReference type="InterPro" id="IPR036704">
    <property type="entry name" value="RraA/RraA-like_sf"/>
</dbReference>
<evidence type="ECO:0000256" key="9">
    <source>
        <dbReference type="ARBA" id="ARBA00029596"/>
    </source>
</evidence>
<keyword evidence="14" id="KW-1185">Reference proteome</keyword>
<dbReference type="Pfam" id="PF03737">
    <property type="entry name" value="RraA-like"/>
    <property type="match status" value="1"/>
</dbReference>
<accession>A0ABN2NNS6</accession>
<evidence type="ECO:0000256" key="6">
    <source>
        <dbReference type="ARBA" id="ARBA00012947"/>
    </source>
</evidence>
<evidence type="ECO:0000256" key="1">
    <source>
        <dbReference type="ARBA" id="ARBA00001342"/>
    </source>
</evidence>
<dbReference type="SUPFAM" id="SSF89562">
    <property type="entry name" value="RraA-like"/>
    <property type="match status" value="1"/>
</dbReference>
<comment type="similarity">
    <text evidence="3">Belongs to the class II aldolase/RraA-like family.</text>
</comment>
<dbReference type="CDD" id="cd16841">
    <property type="entry name" value="RraA_family"/>
    <property type="match status" value="1"/>
</dbReference>